<evidence type="ECO:0000259" key="3">
    <source>
        <dbReference type="Pfam" id="PF06744"/>
    </source>
</evidence>
<feature type="transmembrane region" description="Helical" evidence="2">
    <location>
        <begin position="428"/>
        <end position="446"/>
    </location>
</feature>
<dbReference type="PANTHER" id="PTHR36153">
    <property type="entry name" value="INNER MEMBRANE PROTEIN-RELATED"/>
    <property type="match status" value="1"/>
</dbReference>
<reference evidence="6 7" key="1">
    <citation type="journal article" date="2010" name="Stand. Genomic Sci.">
        <title>Complete genome sequence of Arcobacter nitrofigilis type strain (CI).</title>
        <authorList>
            <person name="Pati A."/>
            <person name="Gronow S."/>
            <person name="Lapidus A."/>
            <person name="Copeland A."/>
            <person name="Glavina Del Rio T."/>
            <person name="Nolan M."/>
            <person name="Lucas S."/>
            <person name="Tice H."/>
            <person name="Cheng J.F."/>
            <person name="Han C."/>
            <person name="Chertkov O."/>
            <person name="Bruce D."/>
            <person name="Tapia R."/>
            <person name="Goodwin L."/>
            <person name="Pitluck S."/>
            <person name="Liolios K."/>
            <person name="Ivanova N."/>
            <person name="Mavromatis K."/>
            <person name="Chen A."/>
            <person name="Palaniappan K."/>
            <person name="Land M."/>
            <person name="Hauser L."/>
            <person name="Chang Y.J."/>
            <person name="Jeffries C.D."/>
            <person name="Detter J.C."/>
            <person name="Rohde M."/>
            <person name="Goker M."/>
            <person name="Bristow J."/>
            <person name="Eisen J.A."/>
            <person name="Markowitz V."/>
            <person name="Hugenholtz P."/>
            <person name="Klenk H.P."/>
            <person name="Kyrpides N.C."/>
        </authorList>
    </citation>
    <scope>NUCLEOTIDE SEQUENCE [LARGE SCALE GENOMIC DNA]</scope>
    <source>
        <strain evidence="7">ATCC 33309 / DSM 7299 / CCUG 15893 / LMG 7604 / NCTC 12251 / CI</strain>
    </source>
</reference>
<feature type="domain" description="Type VI secretion system IcmF C-terminal" evidence="3">
    <location>
        <begin position="1032"/>
        <end position="1134"/>
    </location>
</feature>
<dbReference type="EMBL" id="CP001999">
    <property type="protein sequence ID" value="ADG93407.1"/>
    <property type="molecule type" value="Genomic_DNA"/>
</dbReference>
<sequence length="1155" mass="135916">MKKPFYKNIIFWIIFVSFFISLLIIFLFPYLFDSFKELNFRLLLSFSLFFGTIIAILLYIVFKKEETQEILKERAEQKELENEYKKVISEKVKDLKTKFKDAVRIIKKSSLYKNRSKINYELPWYLVIGDKAEGKSTLLESSGLNFPLNVNFEKRIAIEETTTKAFQWYFSEKSVFVDIPGNYIELNENPEDKIIWKEFLKLFTKKRWRRPINGIILTISVDRLLKNEKELEKYAKDLRDRFDELSVSFMSSIPIYLMITKLDKIDGFSEYFINLSENEKDEILGVTFDENKKNIDSSISKSELESLLKKLNSSVLEKMHFEWEKENRSKIFLFTEYLSDLFDKTNLFVDICFSQTRYRKPLLLRGIYYTSTPCSGNHQQLVSIDNLEYSRDKKGLFIRKVLSDIIFPESETIKMDDNYRKKVKKNQTIALIISFAFIALVSTFYINDFINQNNSLRKMEKTFEVYKVAKNKFLPSDKVDDILILLNNIERIRKYNDIQDKSFWNLLFYKSEERHNELTKIYYNDLLTFLLPRIATVMEQNISKDLNDFDSTWDNTKAYVMLENKPHRDIKFLSKYMAEEWSKRYPYNTKVQSELNYHFTKLLNFGFKPYSLNEDILKTARARLTKLGSERLTYKELILKSKDMRLESFKFSSVMLNNINEFKRNDYEIPGFYTKNGFNILMKDGMSLTKNILLNNWVIGKKTNLSPIEISKHYQKVLSLYFLDYKEYWLNALSNLAIPIKTNTSSLNAQLAVFSSSDSPVLSVLKALKENTNIYTPSEIIKMKSSKSNVSSQIINATVSSQIGKTIAKEALNDIENEVDNRSIESMRNFFKDYNTLINKENSPDAILGNSINKLNTIYQLMSSIYSSINPDFDAYKIINDRINGNTTSFTNDLNKLPLYVKNWYLQLLRSNWDNILRYGKNYIEKRFKEDVYSFYKTNLINKYPIDRKSSTYVRLDDFSEFFKPKGILDSFYNDYISNLVSINSQFNSYSPKNLDGSIMNFNKNFMIGLMKSLKIRNLFFTNSGILKIEGNIKPYVLASNLATMDFFYDDDSIIYEHGPIKTTKIIWPPKSSNYIVKFDLFDLSNNSVVEHYLDNEWALFKIIDTFRISRNLNNSIILKYSNKKFTGSYYLSGDLSNIFGTSNLLSEFNLSEKL</sequence>
<feature type="domain" description="IcmF-related" evidence="4">
    <location>
        <begin position="486"/>
        <end position="773"/>
    </location>
</feature>
<accession>D5V1H3</accession>
<dbReference type="eggNOG" id="COG3523">
    <property type="taxonomic scope" value="Bacteria"/>
</dbReference>
<keyword evidence="2" id="KW-0472">Membrane</keyword>
<dbReference type="KEGG" id="ant:Arnit_1753"/>
<dbReference type="Proteomes" id="UP000000939">
    <property type="component" value="Chromosome"/>
</dbReference>
<protein>
    <submittedName>
        <fullName evidence="6">Type VI secretion protein IcmF</fullName>
    </submittedName>
</protein>
<dbReference type="Pfam" id="PF06761">
    <property type="entry name" value="IcmF-related"/>
    <property type="match status" value="1"/>
</dbReference>
<evidence type="ECO:0000256" key="1">
    <source>
        <dbReference type="SAM" id="Coils"/>
    </source>
</evidence>
<feature type="domain" description="Type VI secretion system component TssM1 N-terminal" evidence="5">
    <location>
        <begin position="191"/>
        <end position="432"/>
    </location>
</feature>
<dbReference type="InterPro" id="IPR053156">
    <property type="entry name" value="T6SS_TssM-like"/>
</dbReference>
<dbReference type="InterPro" id="IPR025743">
    <property type="entry name" value="TssM1_N"/>
</dbReference>
<dbReference type="PANTHER" id="PTHR36153:SF1">
    <property type="entry name" value="TYPE VI SECRETION SYSTEM COMPONENT TSSM1"/>
    <property type="match status" value="1"/>
</dbReference>
<name>D5V1H3_ARCNC</name>
<organism evidence="6 7">
    <name type="scientific">Arcobacter nitrofigilis (strain ATCC 33309 / DSM 7299 / CCUG 15893 / LMG 7604 / NCTC 12251 / CI)</name>
    <name type="common">Campylobacter nitrofigilis</name>
    <dbReference type="NCBI Taxonomy" id="572480"/>
    <lineage>
        <taxon>Bacteria</taxon>
        <taxon>Pseudomonadati</taxon>
        <taxon>Campylobacterota</taxon>
        <taxon>Epsilonproteobacteria</taxon>
        <taxon>Campylobacterales</taxon>
        <taxon>Arcobacteraceae</taxon>
        <taxon>Arcobacter</taxon>
    </lineage>
</organism>
<dbReference type="InterPro" id="IPR027417">
    <property type="entry name" value="P-loop_NTPase"/>
</dbReference>
<dbReference type="InterPro" id="IPR009612">
    <property type="entry name" value="IcmF-rel"/>
</dbReference>
<feature type="coiled-coil region" evidence="1">
    <location>
        <begin position="63"/>
        <end position="90"/>
    </location>
</feature>
<dbReference type="NCBIfam" id="TIGR03348">
    <property type="entry name" value="VI_IcmF"/>
    <property type="match status" value="1"/>
</dbReference>
<evidence type="ECO:0000256" key="2">
    <source>
        <dbReference type="SAM" id="Phobius"/>
    </source>
</evidence>
<dbReference type="Pfam" id="PF14331">
    <property type="entry name" value="IcmF-related_N"/>
    <property type="match status" value="1"/>
</dbReference>
<dbReference type="SUPFAM" id="SSF52540">
    <property type="entry name" value="P-loop containing nucleoside triphosphate hydrolases"/>
    <property type="match status" value="1"/>
</dbReference>
<dbReference type="InterPro" id="IPR017731">
    <property type="entry name" value="TssM1-like"/>
</dbReference>
<dbReference type="CDD" id="cd00882">
    <property type="entry name" value="Ras_like_GTPase"/>
    <property type="match status" value="1"/>
</dbReference>
<dbReference type="Pfam" id="PF06744">
    <property type="entry name" value="IcmF_C"/>
    <property type="match status" value="1"/>
</dbReference>
<proteinExistence type="predicted"/>
<evidence type="ECO:0000259" key="4">
    <source>
        <dbReference type="Pfam" id="PF06761"/>
    </source>
</evidence>
<evidence type="ECO:0000259" key="5">
    <source>
        <dbReference type="Pfam" id="PF14331"/>
    </source>
</evidence>
<dbReference type="OrthoDB" id="9758229at2"/>
<dbReference type="AlphaFoldDB" id="D5V1H3"/>
<evidence type="ECO:0000313" key="6">
    <source>
        <dbReference type="EMBL" id="ADG93407.1"/>
    </source>
</evidence>
<dbReference type="STRING" id="572480.Arnit_1753"/>
<gene>
    <name evidence="6" type="ordered locus">Arnit_1753</name>
</gene>
<feature type="transmembrane region" description="Helical" evidence="2">
    <location>
        <begin position="9"/>
        <end position="32"/>
    </location>
</feature>
<feature type="transmembrane region" description="Helical" evidence="2">
    <location>
        <begin position="38"/>
        <end position="62"/>
    </location>
</feature>
<dbReference type="RefSeq" id="WP_013135552.1">
    <property type="nucleotide sequence ID" value="NC_014166.1"/>
</dbReference>
<keyword evidence="1" id="KW-0175">Coiled coil</keyword>
<evidence type="ECO:0000313" key="7">
    <source>
        <dbReference type="Proteomes" id="UP000000939"/>
    </source>
</evidence>
<keyword evidence="2" id="KW-1133">Transmembrane helix</keyword>
<dbReference type="HOGENOM" id="CLU_003353_2_1_7"/>
<dbReference type="InterPro" id="IPR010623">
    <property type="entry name" value="IcmF_C"/>
</dbReference>
<keyword evidence="7" id="KW-1185">Reference proteome</keyword>
<keyword evidence="2" id="KW-0812">Transmembrane</keyword>